<evidence type="ECO:0000256" key="4">
    <source>
        <dbReference type="ARBA" id="ARBA00023163"/>
    </source>
</evidence>
<keyword evidence="3" id="KW-0238">DNA-binding</keyword>
<accession>Q1Z413</accession>
<dbReference type="GO" id="GO:0000976">
    <property type="term" value="F:transcription cis-regulatory region binding"/>
    <property type="evidence" value="ECO:0007669"/>
    <property type="project" value="TreeGrafter"/>
</dbReference>
<gene>
    <name evidence="6" type="ORF">P3TCK_27824</name>
</gene>
<dbReference type="Pfam" id="PF00126">
    <property type="entry name" value="HTH_1"/>
    <property type="match status" value="1"/>
</dbReference>
<dbReference type="PANTHER" id="PTHR30126">
    <property type="entry name" value="HTH-TYPE TRANSCRIPTIONAL REGULATOR"/>
    <property type="match status" value="1"/>
</dbReference>
<dbReference type="HOGENOM" id="CLU_039613_35_0_6"/>
<dbReference type="AlphaFoldDB" id="Q1Z413"/>
<dbReference type="Gene3D" id="3.40.190.290">
    <property type="match status" value="1"/>
</dbReference>
<comment type="similarity">
    <text evidence="1">Belongs to the LysR transcriptional regulatory family.</text>
</comment>
<dbReference type="EMBL" id="AAPH01000012">
    <property type="protein sequence ID" value="EAS43289.1"/>
    <property type="molecule type" value="Genomic_DNA"/>
</dbReference>
<evidence type="ECO:0000313" key="7">
    <source>
        <dbReference type="Proteomes" id="UP000003789"/>
    </source>
</evidence>
<dbReference type="PANTHER" id="PTHR30126:SF91">
    <property type="entry name" value="LYSR FAMILY TRANSCRIPTIONAL REGULATOR"/>
    <property type="match status" value="1"/>
</dbReference>
<dbReference type="SUPFAM" id="SSF46785">
    <property type="entry name" value="Winged helix' DNA-binding domain"/>
    <property type="match status" value="1"/>
</dbReference>
<dbReference type="Pfam" id="PF03466">
    <property type="entry name" value="LysR_substrate"/>
    <property type="match status" value="1"/>
</dbReference>
<dbReference type="InterPro" id="IPR036388">
    <property type="entry name" value="WH-like_DNA-bd_sf"/>
</dbReference>
<dbReference type="InterPro" id="IPR005119">
    <property type="entry name" value="LysR_subst-bd"/>
</dbReference>
<name>Q1Z413_9GAMM</name>
<dbReference type="GO" id="GO:0003700">
    <property type="term" value="F:DNA-binding transcription factor activity"/>
    <property type="evidence" value="ECO:0007669"/>
    <property type="project" value="InterPro"/>
</dbReference>
<evidence type="ECO:0000259" key="5">
    <source>
        <dbReference type="PROSITE" id="PS50931"/>
    </source>
</evidence>
<dbReference type="Proteomes" id="UP000003789">
    <property type="component" value="Unassembled WGS sequence"/>
</dbReference>
<keyword evidence="2" id="KW-0805">Transcription regulation</keyword>
<dbReference type="InterPro" id="IPR000847">
    <property type="entry name" value="LysR_HTH_N"/>
</dbReference>
<reference evidence="6 7" key="1">
    <citation type="submission" date="2006-03" db="EMBL/GenBank/DDBJ databases">
        <authorList>
            <person name="Bartlett D.H."/>
            <person name="Valle G."/>
            <person name="Lauro F.M."/>
            <person name="Vezzi A."/>
            <person name="Simonato F."/>
            <person name="Eloe E."/>
            <person name="Vitulo N."/>
            <person name="Stratton T.K."/>
            <person name="D'angelo M."/>
            <person name="Ferriera S."/>
            <person name="Johnson J."/>
            <person name="Kravitz S."/>
            <person name="Beeson K."/>
            <person name="Sutton G."/>
            <person name="Rogers Y."/>
            <person name="Friedman R."/>
            <person name="Frazier M."/>
            <person name="Venter J.C."/>
        </authorList>
    </citation>
    <scope>NUCLEOTIDE SEQUENCE [LARGE SCALE GENOMIC DNA]</scope>
    <source>
        <strain evidence="6 7">3TCK</strain>
    </source>
</reference>
<organism evidence="6 7">
    <name type="scientific">Photobacterium profundum 3TCK</name>
    <dbReference type="NCBI Taxonomy" id="314280"/>
    <lineage>
        <taxon>Bacteria</taxon>
        <taxon>Pseudomonadati</taxon>
        <taxon>Pseudomonadota</taxon>
        <taxon>Gammaproteobacteria</taxon>
        <taxon>Vibrionales</taxon>
        <taxon>Vibrionaceae</taxon>
        <taxon>Photobacterium</taxon>
    </lineage>
</organism>
<evidence type="ECO:0000313" key="6">
    <source>
        <dbReference type="EMBL" id="EAS43289.1"/>
    </source>
</evidence>
<keyword evidence="4" id="KW-0804">Transcription</keyword>
<dbReference type="InterPro" id="IPR036390">
    <property type="entry name" value="WH_DNA-bd_sf"/>
</dbReference>
<dbReference type="CDD" id="cd05466">
    <property type="entry name" value="PBP2_LTTR_substrate"/>
    <property type="match status" value="1"/>
</dbReference>
<evidence type="ECO:0000256" key="2">
    <source>
        <dbReference type="ARBA" id="ARBA00023015"/>
    </source>
</evidence>
<dbReference type="RefSeq" id="WP_006233133.1">
    <property type="nucleotide sequence ID" value="NZ_CH724136.1"/>
</dbReference>
<dbReference type="PROSITE" id="PS50931">
    <property type="entry name" value="HTH_LYSR"/>
    <property type="match status" value="1"/>
</dbReference>
<protein>
    <recommendedName>
        <fullName evidence="5">HTH lysR-type domain-containing protein</fullName>
    </recommendedName>
</protein>
<evidence type="ECO:0000256" key="3">
    <source>
        <dbReference type="ARBA" id="ARBA00023125"/>
    </source>
</evidence>
<dbReference type="OrthoDB" id="196624at2"/>
<proteinExistence type="inferred from homology"/>
<feature type="domain" description="HTH lysR-type" evidence="5">
    <location>
        <begin position="1"/>
        <end position="60"/>
    </location>
</feature>
<evidence type="ECO:0000256" key="1">
    <source>
        <dbReference type="ARBA" id="ARBA00009437"/>
    </source>
</evidence>
<dbReference type="SUPFAM" id="SSF53850">
    <property type="entry name" value="Periplasmic binding protein-like II"/>
    <property type="match status" value="1"/>
</dbReference>
<dbReference type="PRINTS" id="PR00039">
    <property type="entry name" value="HTHLYSR"/>
</dbReference>
<comment type="caution">
    <text evidence="6">The sequence shown here is derived from an EMBL/GenBank/DDBJ whole genome shotgun (WGS) entry which is preliminary data.</text>
</comment>
<sequence>MKIQLENINSFITAAEQGSFSAAGRELKKTQAAVSLAIQNLEIDLGFQLFDRTNQYPRLTQKGEQLLRNAKLMMSHYNSFIESSKTIYTMNDVKIQIGVDPLVCGPDVIQIIRDFSEAFPNVELFLMQQSSALLAKEVHAKHLDLALGIFPFENKLNFEFTTAFHMNSSWVASPTYLNTKSNVISYHDFCQLRLLVPGNIDDLGLSEIKSASQLWHVEDIHTILSLCRTGMGVSCLPDFVLKQDLELQRLRKISFSFNKLKNNYWKASLIWPKSTLLTPALMWLQKRLTDIDIL</sequence>
<dbReference type="Gene3D" id="1.10.10.10">
    <property type="entry name" value="Winged helix-like DNA-binding domain superfamily/Winged helix DNA-binding domain"/>
    <property type="match status" value="1"/>
</dbReference>